<gene>
    <name evidence="1" type="ORF">RchiOBHm_Chr5g0035261</name>
</gene>
<comment type="caution">
    <text evidence="1">The sequence shown here is derived from an EMBL/GenBank/DDBJ whole genome shotgun (WGS) entry which is preliminary data.</text>
</comment>
<dbReference type="AlphaFoldDB" id="A0A2P6QB52"/>
<accession>A0A2P6QB52</accession>
<sequence>MGIWDTISGTTDSLKRNGADLTTALKSWCPTAESLKRIVPDGTTVKNACSTAYGYGSGVRDNVIPYIPNEEVRSKIY</sequence>
<reference evidence="1 2" key="1">
    <citation type="journal article" date="2018" name="Nat. Genet.">
        <title>The Rosa genome provides new insights in the design of modern roses.</title>
        <authorList>
            <person name="Bendahmane M."/>
        </authorList>
    </citation>
    <scope>NUCLEOTIDE SEQUENCE [LARGE SCALE GENOMIC DNA]</scope>
    <source>
        <strain evidence="2">cv. Old Blush</strain>
    </source>
</reference>
<dbReference type="EMBL" id="PDCK01000043">
    <property type="protein sequence ID" value="PRQ31417.1"/>
    <property type="molecule type" value="Genomic_DNA"/>
</dbReference>
<dbReference type="Gramene" id="PRQ31417">
    <property type="protein sequence ID" value="PRQ31417"/>
    <property type="gene ID" value="RchiOBHm_Chr5g0035261"/>
</dbReference>
<evidence type="ECO:0000313" key="2">
    <source>
        <dbReference type="Proteomes" id="UP000238479"/>
    </source>
</evidence>
<protein>
    <submittedName>
        <fullName evidence="1">Uncharacterized protein</fullName>
    </submittedName>
</protein>
<keyword evidence="2" id="KW-1185">Reference proteome</keyword>
<proteinExistence type="predicted"/>
<evidence type="ECO:0000313" key="1">
    <source>
        <dbReference type="EMBL" id="PRQ31417.1"/>
    </source>
</evidence>
<name>A0A2P6QB52_ROSCH</name>
<dbReference type="Proteomes" id="UP000238479">
    <property type="component" value="Chromosome 5"/>
</dbReference>
<organism evidence="1 2">
    <name type="scientific">Rosa chinensis</name>
    <name type="common">China rose</name>
    <dbReference type="NCBI Taxonomy" id="74649"/>
    <lineage>
        <taxon>Eukaryota</taxon>
        <taxon>Viridiplantae</taxon>
        <taxon>Streptophyta</taxon>
        <taxon>Embryophyta</taxon>
        <taxon>Tracheophyta</taxon>
        <taxon>Spermatophyta</taxon>
        <taxon>Magnoliopsida</taxon>
        <taxon>eudicotyledons</taxon>
        <taxon>Gunneridae</taxon>
        <taxon>Pentapetalae</taxon>
        <taxon>rosids</taxon>
        <taxon>fabids</taxon>
        <taxon>Rosales</taxon>
        <taxon>Rosaceae</taxon>
        <taxon>Rosoideae</taxon>
        <taxon>Rosoideae incertae sedis</taxon>
        <taxon>Rosa</taxon>
    </lineage>
</organism>